<dbReference type="Gene3D" id="3.90.1300.10">
    <property type="entry name" value="Amidase signature (AS) domain"/>
    <property type="match status" value="1"/>
</dbReference>
<dbReference type="Pfam" id="PF01425">
    <property type="entry name" value="Amidase"/>
    <property type="match status" value="1"/>
</dbReference>
<dbReference type="Proteomes" id="UP000501830">
    <property type="component" value="Chromosome"/>
</dbReference>
<evidence type="ECO:0000313" key="4">
    <source>
        <dbReference type="Proteomes" id="UP000501830"/>
    </source>
</evidence>
<dbReference type="EC" id="3.5.1.4" evidence="3"/>
<dbReference type="KEGG" id="jpo:G7058_09155"/>
<dbReference type="AlphaFoldDB" id="A0A6G7WJ34"/>
<protein>
    <submittedName>
        <fullName evidence="3">Amidase</fullName>
        <ecNumber evidence="3">3.5.1.4</ecNumber>
    </submittedName>
</protein>
<dbReference type="PANTHER" id="PTHR11895">
    <property type="entry name" value="TRANSAMIDASE"/>
    <property type="match status" value="1"/>
</dbReference>
<gene>
    <name evidence="3" type="ORF">G7058_09155</name>
</gene>
<name>A0A6G7WJ34_9LACT</name>
<reference evidence="3 4" key="1">
    <citation type="journal article" date="2017" name="Int. J. Syst. Evol. Microbiol.">
        <title>Jeotgalibaca porci sp. nov. and Jeotgalibaca arthritidis sp. nov., isolated from pigs, and emended description of the genus Jeotgalibaca.</title>
        <authorList>
            <person name="Zamora L."/>
            <person name="Perez-Sancho M."/>
            <person name="Dominguez L."/>
            <person name="Fernandez-Garayzabal J.F."/>
            <person name="Vela A.I."/>
        </authorList>
    </citation>
    <scope>NUCLEOTIDE SEQUENCE [LARGE SCALE GENOMIC DNA]</scope>
    <source>
        <strain evidence="3 4">CCUG 69148</strain>
    </source>
</reference>
<evidence type="ECO:0000259" key="2">
    <source>
        <dbReference type="Pfam" id="PF01425"/>
    </source>
</evidence>
<proteinExistence type="inferred from homology"/>
<dbReference type="PANTHER" id="PTHR11895:SF7">
    <property type="entry name" value="GLUTAMYL-TRNA(GLN) AMIDOTRANSFERASE SUBUNIT A, MITOCHONDRIAL"/>
    <property type="match status" value="1"/>
</dbReference>
<dbReference type="GO" id="GO:0004040">
    <property type="term" value="F:amidase activity"/>
    <property type="evidence" value="ECO:0007669"/>
    <property type="project" value="UniProtKB-EC"/>
</dbReference>
<dbReference type="InterPro" id="IPR020556">
    <property type="entry name" value="Amidase_CS"/>
</dbReference>
<comment type="similarity">
    <text evidence="1">Belongs to the amidase family.</text>
</comment>
<dbReference type="EMBL" id="CP049889">
    <property type="protein sequence ID" value="QIK52188.1"/>
    <property type="molecule type" value="Genomic_DNA"/>
</dbReference>
<feature type="domain" description="Amidase" evidence="2">
    <location>
        <begin position="34"/>
        <end position="478"/>
    </location>
</feature>
<dbReference type="InterPro" id="IPR036928">
    <property type="entry name" value="AS_sf"/>
</dbReference>
<keyword evidence="3" id="KW-0378">Hydrolase</keyword>
<accession>A0A6G7WJ34</accession>
<dbReference type="PROSITE" id="PS00571">
    <property type="entry name" value="AMIDASES"/>
    <property type="match status" value="1"/>
</dbReference>
<dbReference type="InterPro" id="IPR023631">
    <property type="entry name" value="Amidase_dom"/>
</dbReference>
<dbReference type="InterPro" id="IPR000120">
    <property type="entry name" value="Amidase"/>
</dbReference>
<dbReference type="NCBIfam" id="NF005099">
    <property type="entry name" value="PRK06529.1"/>
    <property type="match status" value="1"/>
</dbReference>
<dbReference type="SUPFAM" id="SSF75304">
    <property type="entry name" value="Amidase signature (AS) enzymes"/>
    <property type="match status" value="1"/>
</dbReference>
<evidence type="ECO:0000313" key="3">
    <source>
        <dbReference type="EMBL" id="QIK52188.1"/>
    </source>
</evidence>
<organism evidence="3 4">
    <name type="scientific">Jeotgalibaca porci</name>
    <dbReference type="NCBI Taxonomy" id="1868793"/>
    <lineage>
        <taxon>Bacteria</taxon>
        <taxon>Bacillati</taxon>
        <taxon>Bacillota</taxon>
        <taxon>Bacilli</taxon>
        <taxon>Lactobacillales</taxon>
        <taxon>Carnobacteriaceae</taxon>
        <taxon>Jeotgalibaca</taxon>
    </lineage>
</organism>
<sequence>MIIKELIFLFHINREEDALHFAHLVKQKEASPRELVAQAITRIEKENPALNAVIHPRFEAALKEAETRDFTGKPFGGVPILVKDMGQTLAGEPSTSGSVLLKDAISSQTSHYTQKLLDAGFIVIGQTNVPEFGFKNITDARIFGPSRNPWNPDYSPGGSSGGAGAAVAAGMVPLAGASDGGGSIRIPASFTGLVGLKPTRGRMPVGPGSGRNWQGAAIDFVLTKSIRDTTAMLENMQTVQLSAAFQAPLLPEGFMMNGRRKYKVAYSLQSPILSEVSEEAKTAVMKMVRWLEANGHEVVEKDPDYDGVALMESYYIMNCGETASMLQGMEQNLGRPFTLDDMELITWVLYHAGNKVSAAEYSNTFKRWDAAAEAMAHFHETYDLLLTPTTAEAAPLVDMDWQSADLKAKMANIQEFSASEQQQIVWDMFGLSLPITPFGMQANLTGAPSLSLPIHVTEAGLPLGVQFTAPKGREDWLLGLGEAIEADGLFI</sequence>
<keyword evidence="4" id="KW-1185">Reference proteome</keyword>
<evidence type="ECO:0000256" key="1">
    <source>
        <dbReference type="ARBA" id="ARBA00009199"/>
    </source>
</evidence>